<feature type="compositionally biased region" description="Low complexity" evidence="1">
    <location>
        <begin position="119"/>
        <end position="128"/>
    </location>
</feature>
<gene>
    <name evidence="2" type="ORF">QQ91_002225</name>
</gene>
<sequence length="354" mass="38949">MAPRKLSDADKRQITSIYCQPGETTSTLANKFGISSSTVSRVLKQVLPDEEYTKLMKWKRSGERGSFPLASSPVVEQLEAETNTSETAEDTSSEAPDSAAPAGTDTNAEEADSDSPEVAADSDTATTATKERPMRRRRRSTAATTDTEEPQPETAATSDALADDSTKDDSAENAAKTTTPKPVPAPRRVIAPPVKADEDEEQEVAAWVSEGLADSEDYDEEADEDWDDETWDDDDETDEAESYSVPREAELTIHSFDSFSLTKPCYLVVDRMAELITCPLKDFSELGVIPPGEEQARTLPVFDNHRVARRFARRNQRIIKVPDGLMLNKTQGYLEAKGITRILFEGEVYALSPN</sequence>
<reference evidence="2" key="1">
    <citation type="submission" date="2014-11" db="EMBL/GenBank/DDBJ databases">
        <authorList>
            <person name="Malar M.C."/>
            <person name="Sen D."/>
            <person name="Tripathy S."/>
        </authorList>
    </citation>
    <scope>NUCLEOTIDE SEQUENCE</scope>
    <source>
        <strain evidence="2">BDU141951</strain>
    </source>
</reference>
<proteinExistence type="predicted"/>
<name>A0A0C1YE16_9CYAN</name>
<evidence type="ECO:0000313" key="2">
    <source>
        <dbReference type="EMBL" id="NEV65927.1"/>
    </source>
</evidence>
<dbReference type="AlphaFoldDB" id="A0A0C1YE16"/>
<organism evidence="2">
    <name type="scientific">Lyngbya confervoides BDU141951</name>
    <dbReference type="NCBI Taxonomy" id="1574623"/>
    <lineage>
        <taxon>Bacteria</taxon>
        <taxon>Bacillati</taxon>
        <taxon>Cyanobacteriota</taxon>
        <taxon>Cyanophyceae</taxon>
        <taxon>Oscillatoriophycideae</taxon>
        <taxon>Oscillatoriales</taxon>
        <taxon>Microcoleaceae</taxon>
        <taxon>Lyngbya</taxon>
    </lineage>
</organism>
<reference evidence="2" key="2">
    <citation type="journal article" date="2015" name="Genome Announc.">
        <title>Draft Genome Sequence of Filamentous Marine Cyanobacterium Lyngbya confervoides Strain BDU141951.</title>
        <authorList>
            <person name="Chandrababunaidu M.M."/>
            <person name="Sen D."/>
            <person name="Tripathy S."/>
        </authorList>
    </citation>
    <scope>NUCLEOTIDE SEQUENCE</scope>
    <source>
        <strain evidence="2">BDU141951</strain>
    </source>
</reference>
<comment type="caution">
    <text evidence="2">The sequence shown here is derived from an EMBL/GenBank/DDBJ whole genome shotgun (WGS) entry which is preliminary data.</text>
</comment>
<dbReference type="Gene3D" id="1.10.10.60">
    <property type="entry name" value="Homeodomain-like"/>
    <property type="match status" value="1"/>
</dbReference>
<dbReference type="EMBL" id="JTHE02000002">
    <property type="protein sequence ID" value="NEV65927.1"/>
    <property type="molecule type" value="Genomic_DNA"/>
</dbReference>
<feature type="compositionally biased region" description="Acidic residues" evidence="1">
    <location>
        <begin position="213"/>
        <end position="241"/>
    </location>
</feature>
<protein>
    <submittedName>
        <fullName evidence="2">Uncharacterized protein</fullName>
    </submittedName>
</protein>
<feature type="compositionally biased region" description="Low complexity" evidence="1">
    <location>
        <begin position="174"/>
        <end position="194"/>
    </location>
</feature>
<feature type="region of interest" description="Disordered" evidence="1">
    <location>
        <begin position="60"/>
        <end position="244"/>
    </location>
</feature>
<evidence type="ECO:0000256" key="1">
    <source>
        <dbReference type="SAM" id="MobiDB-lite"/>
    </source>
</evidence>
<accession>A0A0C1YE16</accession>
<reference evidence="2" key="3">
    <citation type="submission" date="2020-02" db="EMBL/GenBank/DDBJ databases">
        <authorList>
            <person name="Sarangi A.N."/>
            <person name="Ghosh S."/>
            <person name="Mukherjee M."/>
            <person name="Tripathy S."/>
        </authorList>
    </citation>
    <scope>NUCLEOTIDE SEQUENCE</scope>
    <source>
        <strain evidence="2">BDU141951</strain>
    </source>
</reference>